<feature type="domain" description="Methyltransferase small" evidence="6">
    <location>
        <begin position="99"/>
        <end position="198"/>
    </location>
</feature>
<evidence type="ECO:0000259" key="6">
    <source>
        <dbReference type="Pfam" id="PF05175"/>
    </source>
</evidence>
<dbReference type="PROSITE" id="PS00092">
    <property type="entry name" value="N6_MTASE"/>
    <property type="match status" value="1"/>
</dbReference>
<evidence type="ECO:0000256" key="2">
    <source>
        <dbReference type="ARBA" id="ARBA00022679"/>
    </source>
</evidence>
<proteinExistence type="inferred from homology"/>
<protein>
    <recommendedName>
        <fullName evidence="5">Release factor glutamine methyltransferase</fullName>
        <shortName evidence="5">RF MTase</shortName>
        <ecNumber evidence="5">2.1.1.297</ecNumber>
    </recommendedName>
    <alternativeName>
        <fullName evidence="5">N5-glutamine methyltransferase PrmC</fullName>
    </alternativeName>
    <alternativeName>
        <fullName evidence="5">Protein-(glutamine-N5) MTase PrmC</fullName>
    </alternativeName>
    <alternativeName>
        <fullName evidence="5">Protein-glutamine N-methyltransferase PrmC</fullName>
    </alternativeName>
</protein>
<dbReference type="NCBIfam" id="TIGR03534">
    <property type="entry name" value="RF_mod_PrmC"/>
    <property type="match status" value="1"/>
</dbReference>
<keyword evidence="9" id="KW-1185">Reference proteome</keyword>
<dbReference type="SUPFAM" id="SSF53335">
    <property type="entry name" value="S-adenosyl-L-methionine-dependent methyltransferases"/>
    <property type="match status" value="1"/>
</dbReference>
<dbReference type="KEGG" id="slom:PXH66_05170"/>
<keyword evidence="3 5" id="KW-0949">S-adenosyl-L-methionine</keyword>
<dbReference type="RefSeq" id="WP_330928495.1">
    <property type="nucleotide sequence ID" value="NZ_CP119075.1"/>
</dbReference>
<evidence type="ECO:0000313" key="9">
    <source>
        <dbReference type="Proteomes" id="UP001218638"/>
    </source>
</evidence>
<dbReference type="InterPro" id="IPR002052">
    <property type="entry name" value="DNA_methylase_N6_adenine_CS"/>
</dbReference>
<dbReference type="PANTHER" id="PTHR18895:SF74">
    <property type="entry name" value="MTRF1L RELEASE FACTOR GLUTAMINE METHYLTRANSFERASE"/>
    <property type="match status" value="1"/>
</dbReference>
<dbReference type="Gene3D" id="3.40.50.150">
    <property type="entry name" value="Vaccinia Virus protein VP39"/>
    <property type="match status" value="1"/>
</dbReference>
<feature type="binding site" evidence="5">
    <location>
        <position position="144"/>
    </location>
    <ligand>
        <name>S-adenosyl-L-methionine</name>
        <dbReference type="ChEBI" id="CHEBI:59789"/>
    </ligand>
</feature>
<dbReference type="EMBL" id="CP119075">
    <property type="protein sequence ID" value="WED66236.1"/>
    <property type="molecule type" value="Genomic_DNA"/>
</dbReference>
<feature type="binding site" evidence="5">
    <location>
        <position position="173"/>
    </location>
    <ligand>
        <name>S-adenosyl-L-methionine</name>
        <dbReference type="ChEBI" id="CHEBI:59789"/>
    </ligand>
</feature>
<dbReference type="NCBIfam" id="TIGR00536">
    <property type="entry name" value="hemK_fam"/>
    <property type="match status" value="1"/>
</dbReference>
<evidence type="ECO:0000256" key="4">
    <source>
        <dbReference type="ARBA" id="ARBA00048391"/>
    </source>
</evidence>
<evidence type="ECO:0000256" key="5">
    <source>
        <dbReference type="HAMAP-Rule" id="MF_02126"/>
    </source>
</evidence>
<dbReference type="InterPro" id="IPR029063">
    <property type="entry name" value="SAM-dependent_MTases_sf"/>
</dbReference>
<evidence type="ECO:0000256" key="1">
    <source>
        <dbReference type="ARBA" id="ARBA00022603"/>
    </source>
</evidence>
<evidence type="ECO:0000256" key="3">
    <source>
        <dbReference type="ARBA" id="ARBA00022691"/>
    </source>
</evidence>
<dbReference type="Pfam" id="PF17827">
    <property type="entry name" value="PrmC_N"/>
    <property type="match status" value="1"/>
</dbReference>
<reference evidence="8" key="1">
    <citation type="submission" date="2023-03" db="EMBL/GenBank/DDBJ databases">
        <title>Lomoglobus Profundus gen. nov., sp. nov., a novel member of the phylum Verrucomicrobia, isolated from deep-marine sediment of South China Sea.</title>
        <authorList>
            <person name="Ahmad T."/>
            <person name="Ishaq S.E."/>
            <person name="Wang F."/>
        </authorList>
    </citation>
    <scope>NUCLEOTIDE SEQUENCE</scope>
    <source>
        <strain evidence="8">LMO-M01</strain>
    </source>
</reference>
<dbReference type="GO" id="GO:0003676">
    <property type="term" value="F:nucleic acid binding"/>
    <property type="evidence" value="ECO:0007669"/>
    <property type="project" value="InterPro"/>
</dbReference>
<dbReference type="InterPro" id="IPR019874">
    <property type="entry name" value="RF_methyltr_PrmC"/>
</dbReference>
<dbReference type="GO" id="GO:0032259">
    <property type="term" value="P:methylation"/>
    <property type="evidence" value="ECO:0007669"/>
    <property type="project" value="UniProtKB-KW"/>
</dbReference>
<name>A0AAF0CQJ9_9BACT</name>
<feature type="binding site" evidence="5">
    <location>
        <begin position="189"/>
        <end position="192"/>
    </location>
    <ligand>
        <name>substrate</name>
    </ligand>
</feature>
<dbReference type="EC" id="2.1.1.297" evidence="5"/>
<comment type="function">
    <text evidence="5">Methylates the class 1 translation termination release factors RF1/PrfA and RF2/PrfB on the glutamine residue of the universally conserved GGQ motif.</text>
</comment>
<comment type="similarity">
    <text evidence="5">Belongs to the protein N5-glutamine methyltransferase family. PrmC subfamily.</text>
</comment>
<gene>
    <name evidence="5 8" type="primary">prmC</name>
    <name evidence="8" type="ORF">PXH66_05170</name>
</gene>
<accession>A0AAF0CQJ9</accession>
<comment type="catalytic activity">
    <reaction evidence="4 5">
        <text>L-glutaminyl-[peptide chain release factor] + S-adenosyl-L-methionine = N(5)-methyl-L-glutaminyl-[peptide chain release factor] + S-adenosyl-L-homocysteine + H(+)</text>
        <dbReference type="Rhea" id="RHEA:42896"/>
        <dbReference type="Rhea" id="RHEA-COMP:10271"/>
        <dbReference type="Rhea" id="RHEA-COMP:10272"/>
        <dbReference type="ChEBI" id="CHEBI:15378"/>
        <dbReference type="ChEBI" id="CHEBI:30011"/>
        <dbReference type="ChEBI" id="CHEBI:57856"/>
        <dbReference type="ChEBI" id="CHEBI:59789"/>
        <dbReference type="ChEBI" id="CHEBI:61891"/>
        <dbReference type="EC" id="2.1.1.297"/>
    </reaction>
</comment>
<dbReference type="CDD" id="cd02440">
    <property type="entry name" value="AdoMet_MTases"/>
    <property type="match status" value="1"/>
</dbReference>
<sequence>MISLLEVLQKSAGFLESKGVEHARLNAELLIGHALGLKRMQLYMEFERLLPEAELELIRPMVRRRAQREPLQHIIGSVEFGDVELKVDSRALIPRPETEYLVELLRTEYATTPPDYFADLGTGSGALALALAHAWPDAKAVALDVSAEALALATENREALGLTERVEMLESDWFSAMPDDSRFGLIVANPPYLTTAEVAATAPEVKDHEPAVALSTASDGMDAFEVIISHAATYLLPDGLLAMEAGIAQHAMLVAKLEQAGFDRVESRQDLTGRDRFVFARMPSA</sequence>
<keyword evidence="2 5" id="KW-0808">Transferase</keyword>
<feature type="binding site" evidence="5">
    <location>
        <begin position="121"/>
        <end position="125"/>
    </location>
    <ligand>
        <name>S-adenosyl-L-methionine</name>
        <dbReference type="ChEBI" id="CHEBI:59789"/>
    </ligand>
</feature>
<dbReference type="InterPro" id="IPR007848">
    <property type="entry name" value="Small_mtfrase_dom"/>
</dbReference>
<dbReference type="InterPro" id="IPR050320">
    <property type="entry name" value="N5-glutamine_MTase"/>
</dbReference>
<dbReference type="AlphaFoldDB" id="A0AAF0CQJ9"/>
<evidence type="ECO:0000313" key="8">
    <source>
        <dbReference type="EMBL" id="WED66236.1"/>
    </source>
</evidence>
<dbReference type="Gene3D" id="1.10.8.10">
    <property type="entry name" value="DNA helicase RuvA subunit, C-terminal domain"/>
    <property type="match status" value="1"/>
</dbReference>
<feature type="domain" description="Release factor glutamine methyltransferase N-terminal" evidence="7">
    <location>
        <begin position="6"/>
        <end position="76"/>
    </location>
</feature>
<dbReference type="Proteomes" id="UP001218638">
    <property type="component" value="Chromosome"/>
</dbReference>
<dbReference type="GO" id="GO:0102559">
    <property type="term" value="F:peptide chain release factor N(5)-glutamine methyltransferase activity"/>
    <property type="evidence" value="ECO:0007669"/>
    <property type="project" value="UniProtKB-EC"/>
</dbReference>
<dbReference type="Pfam" id="PF05175">
    <property type="entry name" value="MTS"/>
    <property type="match status" value="1"/>
</dbReference>
<keyword evidence="1 5" id="KW-0489">Methyltransferase</keyword>
<dbReference type="InterPro" id="IPR004556">
    <property type="entry name" value="HemK-like"/>
</dbReference>
<evidence type="ECO:0000259" key="7">
    <source>
        <dbReference type="Pfam" id="PF17827"/>
    </source>
</evidence>
<organism evidence="8 9">
    <name type="scientific">Synoicihabitans lomoniglobus</name>
    <dbReference type="NCBI Taxonomy" id="2909285"/>
    <lineage>
        <taxon>Bacteria</taxon>
        <taxon>Pseudomonadati</taxon>
        <taxon>Verrucomicrobiota</taxon>
        <taxon>Opitutia</taxon>
        <taxon>Opitutales</taxon>
        <taxon>Opitutaceae</taxon>
        <taxon>Synoicihabitans</taxon>
    </lineage>
</organism>
<dbReference type="InterPro" id="IPR040758">
    <property type="entry name" value="PrmC_N"/>
</dbReference>
<dbReference type="HAMAP" id="MF_02126">
    <property type="entry name" value="RF_methyltr_PrmC"/>
    <property type="match status" value="1"/>
</dbReference>
<dbReference type="PANTHER" id="PTHR18895">
    <property type="entry name" value="HEMK METHYLTRANSFERASE"/>
    <property type="match status" value="1"/>
</dbReference>
<feature type="binding site" evidence="5">
    <location>
        <position position="189"/>
    </location>
    <ligand>
        <name>S-adenosyl-L-methionine</name>
        <dbReference type="ChEBI" id="CHEBI:59789"/>
    </ligand>
</feature>